<evidence type="ECO:0000313" key="3">
    <source>
        <dbReference type="Proteomes" id="UP000215335"/>
    </source>
</evidence>
<sequence>MMIKIDFNQFSGELLNSSLQALLHNSVYKKKSMYYSRLLRSQPISPMNNAIYWIVNTLFKMVHDSTMSVIIIGIRYAVIKALRMSQIRVPDKKKIR</sequence>
<keyword evidence="1" id="KW-0808">Transferase</keyword>
<accession>A0A232ERF8</accession>
<name>A0A232ERF8_9HYME</name>
<dbReference type="GO" id="GO:0008194">
    <property type="term" value="F:UDP-glycosyltransferase activity"/>
    <property type="evidence" value="ECO:0007669"/>
    <property type="project" value="InterPro"/>
</dbReference>
<dbReference type="EMBL" id="NNAY01002624">
    <property type="protein sequence ID" value="OXU20912.1"/>
    <property type="molecule type" value="Genomic_DNA"/>
</dbReference>
<protein>
    <submittedName>
        <fullName evidence="2">Uncharacterized protein</fullName>
    </submittedName>
</protein>
<keyword evidence="3" id="KW-1185">Reference proteome</keyword>
<dbReference type="Proteomes" id="UP000215335">
    <property type="component" value="Unassembled WGS sequence"/>
</dbReference>
<dbReference type="InterPro" id="IPR002213">
    <property type="entry name" value="UDP_glucos_trans"/>
</dbReference>
<gene>
    <name evidence="2" type="ORF">TSAR_012148</name>
</gene>
<dbReference type="Pfam" id="PF00201">
    <property type="entry name" value="UDPGT"/>
    <property type="match status" value="1"/>
</dbReference>
<evidence type="ECO:0000313" key="2">
    <source>
        <dbReference type="EMBL" id="OXU20912.1"/>
    </source>
</evidence>
<proteinExistence type="predicted"/>
<dbReference type="AlphaFoldDB" id="A0A232ERF8"/>
<dbReference type="SUPFAM" id="SSF53756">
    <property type="entry name" value="UDP-Glycosyltransferase/glycogen phosphorylase"/>
    <property type="match status" value="1"/>
</dbReference>
<evidence type="ECO:0000256" key="1">
    <source>
        <dbReference type="ARBA" id="ARBA00022679"/>
    </source>
</evidence>
<comment type="caution">
    <text evidence="2">The sequence shown here is derived from an EMBL/GenBank/DDBJ whole genome shotgun (WGS) entry which is preliminary data.</text>
</comment>
<reference evidence="2 3" key="1">
    <citation type="journal article" date="2017" name="Curr. Biol.">
        <title>The Evolution of Venom by Co-option of Single-Copy Genes.</title>
        <authorList>
            <person name="Martinson E.O."/>
            <person name="Mrinalini"/>
            <person name="Kelkar Y.D."/>
            <person name="Chang C.H."/>
            <person name="Werren J.H."/>
        </authorList>
    </citation>
    <scope>NUCLEOTIDE SEQUENCE [LARGE SCALE GENOMIC DNA]</scope>
    <source>
        <strain evidence="2 3">Alberta</strain>
        <tissue evidence="2">Whole body</tissue>
    </source>
</reference>
<organism evidence="2 3">
    <name type="scientific">Trichomalopsis sarcophagae</name>
    <dbReference type="NCBI Taxonomy" id="543379"/>
    <lineage>
        <taxon>Eukaryota</taxon>
        <taxon>Metazoa</taxon>
        <taxon>Ecdysozoa</taxon>
        <taxon>Arthropoda</taxon>
        <taxon>Hexapoda</taxon>
        <taxon>Insecta</taxon>
        <taxon>Pterygota</taxon>
        <taxon>Neoptera</taxon>
        <taxon>Endopterygota</taxon>
        <taxon>Hymenoptera</taxon>
        <taxon>Apocrita</taxon>
        <taxon>Proctotrupomorpha</taxon>
        <taxon>Chalcidoidea</taxon>
        <taxon>Pteromalidae</taxon>
        <taxon>Pteromalinae</taxon>
        <taxon>Trichomalopsis</taxon>
    </lineage>
</organism>